<dbReference type="PANTHER" id="PTHR45982:SF1">
    <property type="entry name" value="REGULATOR OF CHROMOSOME CONDENSATION"/>
    <property type="match status" value="1"/>
</dbReference>
<dbReference type="CDD" id="cd14686">
    <property type="entry name" value="bZIP"/>
    <property type="match status" value="1"/>
</dbReference>
<dbReference type="PROSITE" id="PS50012">
    <property type="entry name" value="RCC1_3"/>
    <property type="match status" value="4"/>
</dbReference>
<dbReference type="InterPro" id="IPR009091">
    <property type="entry name" value="RCC1/BLIP-II"/>
</dbReference>
<feature type="region of interest" description="Disordered" evidence="5">
    <location>
        <begin position="83"/>
        <end position="114"/>
    </location>
</feature>
<feature type="compositionally biased region" description="Low complexity" evidence="5">
    <location>
        <begin position="87"/>
        <end position="96"/>
    </location>
</feature>
<dbReference type="PANTHER" id="PTHR45982">
    <property type="entry name" value="REGULATOR OF CHROMOSOME CONDENSATION"/>
    <property type="match status" value="1"/>
</dbReference>
<dbReference type="PRINTS" id="PR00633">
    <property type="entry name" value="RCCNDNSATION"/>
</dbReference>
<feature type="compositionally biased region" description="Low complexity" evidence="5">
    <location>
        <begin position="813"/>
        <end position="826"/>
    </location>
</feature>
<feature type="compositionally biased region" description="Basic and acidic residues" evidence="5">
    <location>
        <begin position="1472"/>
        <end position="1488"/>
    </location>
</feature>
<evidence type="ECO:0000313" key="7">
    <source>
        <dbReference type="EMBL" id="PFH36113.1"/>
    </source>
</evidence>
<evidence type="ECO:0000259" key="6">
    <source>
        <dbReference type="Pfam" id="PF25390"/>
    </source>
</evidence>
<dbReference type="KEGG" id="bbes:BESB_057640"/>
<keyword evidence="4" id="KW-0175">Coiled coil</keyword>
<feature type="region of interest" description="Disordered" evidence="5">
    <location>
        <begin position="1466"/>
        <end position="1490"/>
    </location>
</feature>
<feature type="coiled-coil region" evidence="4">
    <location>
        <begin position="1785"/>
        <end position="1840"/>
    </location>
</feature>
<dbReference type="EMBL" id="NWUJ01000004">
    <property type="protein sequence ID" value="PFH36113.1"/>
    <property type="molecule type" value="Genomic_DNA"/>
</dbReference>
<feature type="repeat" description="RCC1" evidence="3">
    <location>
        <begin position="467"/>
        <end position="517"/>
    </location>
</feature>
<comment type="caution">
    <text evidence="7">The sequence shown here is derived from an EMBL/GenBank/DDBJ whole genome shotgun (WGS) entry which is preliminary data.</text>
</comment>
<evidence type="ECO:0000256" key="2">
    <source>
        <dbReference type="ARBA" id="ARBA00022737"/>
    </source>
</evidence>
<name>A0A2A9MKB3_BESBE</name>
<feature type="domain" description="RCC1-like" evidence="6">
    <location>
        <begin position="263"/>
        <end position="526"/>
    </location>
</feature>
<dbReference type="OrthoDB" id="10256179at2759"/>
<keyword evidence="1" id="KW-0344">Guanine-nucleotide releasing factor</keyword>
<dbReference type="Pfam" id="PF25390">
    <property type="entry name" value="WD40_RLD"/>
    <property type="match status" value="1"/>
</dbReference>
<proteinExistence type="predicted"/>
<evidence type="ECO:0000256" key="1">
    <source>
        <dbReference type="ARBA" id="ARBA00022658"/>
    </source>
</evidence>
<dbReference type="STRING" id="94643.A0A2A9MKB3"/>
<feature type="region of interest" description="Disordered" evidence="5">
    <location>
        <begin position="861"/>
        <end position="908"/>
    </location>
</feature>
<feature type="compositionally biased region" description="Low complexity" evidence="5">
    <location>
        <begin position="707"/>
        <end position="717"/>
    </location>
</feature>
<feature type="region of interest" description="Disordered" evidence="5">
    <location>
        <begin position="1411"/>
        <end position="1442"/>
    </location>
</feature>
<accession>A0A2A9MKB3</accession>
<dbReference type="RefSeq" id="XP_029220122.1">
    <property type="nucleotide sequence ID" value="XM_029364199.1"/>
</dbReference>
<organism evidence="7 8">
    <name type="scientific">Besnoitia besnoiti</name>
    <name type="common">Apicomplexan protozoan</name>
    <dbReference type="NCBI Taxonomy" id="94643"/>
    <lineage>
        <taxon>Eukaryota</taxon>
        <taxon>Sar</taxon>
        <taxon>Alveolata</taxon>
        <taxon>Apicomplexa</taxon>
        <taxon>Conoidasida</taxon>
        <taxon>Coccidia</taxon>
        <taxon>Eucoccidiorida</taxon>
        <taxon>Eimeriorina</taxon>
        <taxon>Sarcocystidae</taxon>
        <taxon>Besnoitia</taxon>
    </lineage>
</organism>
<dbReference type="Proteomes" id="UP000224006">
    <property type="component" value="Chromosome IV"/>
</dbReference>
<feature type="region of interest" description="Disordered" evidence="5">
    <location>
        <begin position="1958"/>
        <end position="1980"/>
    </location>
</feature>
<keyword evidence="8" id="KW-1185">Reference proteome</keyword>
<keyword evidence="2" id="KW-0677">Repeat</keyword>
<feature type="region of interest" description="Disordered" evidence="5">
    <location>
        <begin position="1025"/>
        <end position="1051"/>
    </location>
</feature>
<dbReference type="PROSITE" id="PS00626">
    <property type="entry name" value="RCC1_2"/>
    <property type="match status" value="2"/>
</dbReference>
<dbReference type="Gene3D" id="2.130.10.30">
    <property type="entry name" value="Regulator of chromosome condensation 1/beta-lactamase-inhibitor protein II"/>
    <property type="match status" value="1"/>
</dbReference>
<dbReference type="SUPFAM" id="SSF50985">
    <property type="entry name" value="RCC1/BLIP-II"/>
    <property type="match status" value="1"/>
</dbReference>
<feature type="region of interest" description="Disordered" evidence="5">
    <location>
        <begin position="1905"/>
        <end position="1943"/>
    </location>
</feature>
<dbReference type="InterPro" id="IPR058923">
    <property type="entry name" value="RCC1-like_dom"/>
</dbReference>
<dbReference type="InterPro" id="IPR000408">
    <property type="entry name" value="Reg_chr_condens"/>
</dbReference>
<evidence type="ECO:0000256" key="4">
    <source>
        <dbReference type="SAM" id="Coils"/>
    </source>
</evidence>
<feature type="repeat" description="RCC1" evidence="3">
    <location>
        <begin position="365"/>
        <end position="415"/>
    </location>
</feature>
<dbReference type="VEuPathDB" id="ToxoDB:BESB_057640"/>
<feature type="repeat" description="RCC1" evidence="3">
    <location>
        <begin position="416"/>
        <end position="466"/>
    </location>
</feature>
<feature type="region of interest" description="Disordered" evidence="5">
    <location>
        <begin position="699"/>
        <end position="774"/>
    </location>
</feature>
<dbReference type="Gene3D" id="1.20.5.340">
    <property type="match status" value="1"/>
</dbReference>
<feature type="compositionally biased region" description="Polar residues" evidence="5">
    <location>
        <begin position="1918"/>
        <end position="1937"/>
    </location>
</feature>
<feature type="coiled-coil region" evidence="4">
    <location>
        <begin position="1596"/>
        <end position="1690"/>
    </location>
</feature>
<dbReference type="GeneID" id="40310693"/>
<feature type="region of interest" description="Disordered" evidence="5">
    <location>
        <begin position="795"/>
        <end position="843"/>
    </location>
</feature>
<protein>
    <submittedName>
        <fullName evidence="7">Regulator of chromosome condensation (RCC1) repeat-containing protein</fullName>
    </submittedName>
</protein>
<feature type="compositionally biased region" description="Polar residues" evidence="5">
    <location>
        <begin position="877"/>
        <end position="887"/>
    </location>
</feature>
<reference evidence="7 8" key="1">
    <citation type="submission" date="2017-09" db="EMBL/GenBank/DDBJ databases">
        <title>Genome sequencing of Besnoitia besnoiti strain Bb-Ger1.</title>
        <authorList>
            <person name="Schares G."/>
            <person name="Venepally P."/>
            <person name="Lorenzi H.A."/>
        </authorList>
    </citation>
    <scope>NUCLEOTIDE SEQUENCE [LARGE SCALE GENOMIC DNA]</scope>
    <source>
        <strain evidence="7 8">Bb-Ger1</strain>
    </source>
</reference>
<evidence type="ECO:0000313" key="8">
    <source>
        <dbReference type="Proteomes" id="UP000224006"/>
    </source>
</evidence>
<evidence type="ECO:0000256" key="5">
    <source>
        <dbReference type="SAM" id="MobiDB-lite"/>
    </source>
</evidence>
<feature type="compositionally biased region" description="Basic and acidic residues" evidence="5">
    <location>
        <begin position="1905"/>
        <end position="1917"/>
    </location>
</feature>
<sequence>MLLCPSISSIKTDSGGLPLVLSPQGSMQEAGDMKNWPVLAFESHVKTFATSDVVNTGSVAGSGSSADDALNSQTQDSAKLNAASMADSVPVESPDSSVPPPAGESDSEKQTPKILQPSTAIVNTAFSSAGAWAAQSAGPLHFLQPVRPQALVDALLPQQPLCAPILVQNLATCGAVQSSLAAETHMHPTATDSWHSPVCDEPSGALQISRELPPSAKGSALDFGLPLRNFATVNEVAVGPNKPGGAMEPAYADEDEDELGSCVYVWSTNFQRNSDETTAQGSQRITLPQPNKFSSYLRILSVACGQSLAAFIAADGKIYCWDWDLTTGDLHASSPQLLEGGNIEKLTITQVSCGANHLACITDNGRVFTYGSNERGQRGMADDSSSSRLAGEIFFSSRAKQVSCGPRYTLVVMEDGRLYGMGDGEHGVLGNDTDKVVRIPTKIDFQDRRVSFVAAGANHALAITDLGSTYAWGRNDCGQLGLGHTDDRWTPQVVCELSGHKTVFVAAQAASVALTKEKKLFAWGTTSLLSPTMVFSQAFRDVALGDALFCLSDEGGEQSVLVTPLSELRSATSTSSCTRVSASGVTQLSAAPGVLLAVGPPTDDGDDSQAAKQVEDCAAALSWPSTAAGPTAGGSAEAFLGSPVRALSSEQPLPLKSALRRFSEGYHTSASRSSSLSSERSRKRVTFADTVSMLCIEQQPQRDSCEASPPAASGASAERTANPVKNASKRVAAAASASCGQRQKTADTKPRARSASPAPRSAGKRVSASASLASRQQMPCLRAAKAASNAAVANSAGDVDSKASKGNKKQTHSTSGTSTGKSTATSERQGNAEASCHQVETKSQLRRSLEGALSLLHAVTAKAAESGPRPRDASSVVPATSGLTPTAGQPGCPAPTGESKKAEKPVAMAADDELSGATTADDALTPSGGSTPEFGCVNSVYVGGSPMPSNNPLGSAAGAPTGAVGGLPGSRTATAGCAMGTPVPQPTLAGHAGSHLVGPLLHGACSQQAALQSLRTPLQYESAALPQAPQGASHTPSVPSVPEASPTPAAAPRVVPTVGAQSELEATQQLSDDLASAFAQPQQRLSAVGTPTPDVPPFRLSVQQPDEQHSVGSHAPFAPVPLGGQLSGMFAANSPTEWSDRTGLVQGQPGARPLALGNMANPCGTTPGWAPSPNAPFPPNQNCFSHAEMLYRQRQLGSPFLPDPDFARLFDVSDMVKKQKEFREIRNALCVAREDMMEAEREKEELRRELREAKTALKDANAKIARSTEAQGILERAVAVQKKRIQSLQDELDEEAQQNHKDLTQVLQKLTFAEQEKTKIALSLAAAQESIQSLQKHKSTQERLEREAAALRQQLRNQKEEQAQQMKQAEEAIGEWRDSHTKLQEALEEAELGRKTEVSELQTEIDRLQAQAKEMEEETKRLREQADDATQSRLQSERQRRAAAEEKLDELEVAMNELAADFAASKRSNTRQKRELDGLAEEKKRALEENEDLRDELQRARDEAAKQETLLGELRTEIRELQTTVSGAEAAKTQHLQAIERLEEKVEELTEELSCCKEALADKQDELQRIGKLPADSSLGAEDHPCRECSSLTTQLNLVSDQRDKMNAQVEALQSDLGAHQNAAREQQVAIHELQMELSLVKQRQGNELKSLAEQRSQMEEKLRDVEAVKEELEGNLASLQEEVGSLRKDEEERRIKERVVLSQLDQLFQVLRHHRDLEAPARAQGDGEPQNGPEAAFTEFLALAEAKATTPWSFEEVHSVCEKWNIALFVDTELHIIREKLFDLMRKERELKSRLAEVNESQEKELEAQQRIEELEAKLRRTQQDAERSEKKMQEAQQAGNWSTARFLEQQKYFEMELGITKRRLTECRTEVHQLRTRNSALLLDLTKQEERIANLIKQNERLAARRRQVRSETVDRSPTTSTTSGCSVEHGSSTPAFPLKGALEEDASSRLALAGELSSAGRRSGDSRGARLEPAFVQ</sequence>
<feature type="repeat" description="RCC1" evidence="3">
    <location>
        <begin position="316"/>
        <end position="364"/>
    </location>
</feature>
<dbReference type="InterPro" id="IPR051553">
    <property type="entry name" value="Ran_GTPase-activating"/>
</dbReference>
<gene>
    <name evidence="7" type="ORF">BESB_057640</name>
</gene>
<evidence type="ECO:0000256" key="3">
    <source>
        <dbReference type="PROSITE-ProRule" id="PRU00235"/>
    </source>
</evidence>